<dbReference type="EMBL" id="GBXM01096551">
    <property type="protein sequence ID" value="JAH12026.1"/>
    <property type="molecule type" value="Transcribed_RNA"/>
</dbReference>
<accession>A0A0E9Q554</accession>
<proteinExistence type="predicted"/>
<dbReference type="AlphaFoldDB" id="A0A0E9Q554"/>
<reference evidence="1" key="2">
    <citation type="journal article" date="2015" name="Fish Shellfish Immunol.">
        <title>Early steps in the European eel (Anguilla anguilla)-Vibrio vulnificus interaction in the gills: Role of the RtxA13 toxin.</title>
        <authorList>
            <person name="Callol A."/>
            <person name="Pajuelo D."/>
            <person name="Ebbesson L."/>
            <person name="Teles M."/>
            <person name="MacKenzie S."/>
            <person name="Amaro C."/>
        </authorList>
    </citation>
    <scope>NUCLEOTIDE SEQUENCE</scope>
</reference>
<reference evidence="1" key="1">
    <citation type="submission" date="2014-11" db="EMBL/GenBank/DDBJ databases">
        <authorList>
            <person name="Amaro Gonzalez C."/>
        </authorList>
    </citation>
    <scope>NUCLEOTIDE SEQUENCE</scope>
</reference>
<evidence type="ECO:0000313" key="1">
    <source>
        <dbReference type="EMBL" id="JAH12026.1"/>
    </source>
</evidence>
<protein>
    <submittedName>
        <fullName evidence="1">Uncharacterized protein</fullName>
    </submittedName>
</protein>
<organism evidence="1">
    <name type="scientific">Anguilla anguilla</name>
    <name type="common">European freshwater eel</name>
    <name type="synonym">Muraena anguilla</name>
    <dbReference type="NCBI Taxonomy" id="7936"/>
    <lineage>
        <taxon>Eukaryota</taxon>
        <taxon>Metazoa</taxon>
        <taxon>Chordata</taxon>
        <taxon>Craniata</taxon>
        <taxon>Vertebrata</taxon>
        <taxon>Euteleostomi</taxon>
        <taxon>Actinopterygii</taxon>
        <taxon>Neopterygii</taxon>
        <taxon>Teleostei</taxon>
        <taxon>Anguilliformes</taxon>
        <taxon>Anguillidae</taxon>
        <taxon>Anguilla</taxon>
    </lineage>
</organism>
<name>A0A0E9Q554_ANGAN</name>
<sequence>MRLNSSRTARTTMADLLPLPLVHLQFSRLQINCLSHVFHFCFQT</sequence>